<feature type="transmembrane region" description="Helical" evidence="9">
    <location>
        <begin position="128"/>
        <end position="146"/>
    </location>
</feature>
<dbReference type="Proteomes" id="UP000078225">
    <property type="component" value="Unassembled WGS sequence"/>
</dbReference>
<comment type="similarity">
    <text evidence="8 9">Belongs to the TRAP transporter small permease family.</text>
</comment>
<dbReference type="RefSeq" id="WP_064597621.1">
    <property type="nucleotide sequence ID" value="NZ_CP134782.1"/>
</dbReference>
<protein>
    <recommendedName>
        <fullName evidence="9">TRAP transporter small permease protein</fullName>
    </recommendedName>
</protein>
<evidence type="ECO:0000256" key="5">
    <source>
        <dbReference type="ARBA" id="ARBA00022692"/>
    </source>
</evidence>
<evidence type="ECO:0000256" key="1">
    <source>
        <dbReference type="ARBA" id="ARBA00004429"/>
    </source>
</evidence>
<dbReference type="InterPro" id="IPR007387">
    <property type="entry name" value="TRAP_DctQ"/>
</dbReference>
<dbReference type="GO" id="GO:0005886">
    <property type="term" value="C:plasma membrane"/>
    <property type="evidence" value="ECO:0007669"/>
    <property type="project" value="UniProtKB-SubCell"/>
</dbReference>
<dbReference type="GO" id="GO:0015740">
    <property type="term" value="P:C4-dicarboxylate transport"/>
    <property type="evidence" value="ECO:0007669"/>
    <property type="project" value="TreeGrafter"/>
</dbReference>
<evidence type="ECO:0000259" key="10">
    <source>
        <dbReference type="Pfam" id="PF04290"/>
    </source>
</evidence>
<evidence type="ECO:0000256" key="6">
    <source>
        <dbReference type="ARBA" id="ARBA00022989"/>
    </source>
</evidence>
<keyword evidence="7 9" id="KW-0472">Membrane</keyword>
<organism evidence="11 12">
    <name type="scientific">Mangrovibacter phragmitis</name>
    <dbReference type="NCBI Taxonomy" id="1691903"/>
    <lineage>
        <taxon>Bacteria</taxon>
        <taxon>Pseudomonadati</taxon>
        <taxon>Pseudomonadota</taxon>
        <taxon>Gammaproteobacteria</taxon>
        <taxon>Enterobacterales</taxon>
        <taxon>Enterobacteriaceae</taxon>
        <taxon>Mangrovibacter</taxon>
    </lineage>
</organism>
<feature type="domain" description="Tripartite ATP-independent periplasmic transporters DctQ component" evidence="10">
    <location>
        <begin position="23"/>
        <end position="152"/>
    </location>
</feature>
<dbReference type="PANTHER" id="PTHR35011">
    <property type="entry name" value="2,3-DIKETO-L-GULONATE TRAP TRANSPORTER SMALL PERMEASE PROTEIN YIAM"/>
    <property type="match status" value="1"/>
</dbReference>
<comment type="function">
    <text evidence="9">Part of the tripartite ATP-independent periplasmic (TRAP) transport system.</text>
</comment>
<evidence type="ECO:0000256" key="7">
    <source>
        <dbReference type="ARBA" id="ARBA00023136"/>
    </source>
</evidence>
<comment type="subunit">
    <text evidence="9">The complex comprises the extracytoplasmic solute receptor protein and the two transmembrane proteins.</text>
</comment>
<comment type="subcellular location">
    <subcellularLocation>
        <location evidence="1 9">Cell inner membrane</location>
        <topology evidence="1 9">Multi-pass membrane protein</topology>
    </subcellularLocation>
</comment>
<keyword evidence="5 9" id="KW-0812">Transmembrane</keyword>
<evidence type="ECO:0000256" key="8">
    <source>
        <dbReference type="ARBA" id="ARBA00038436"/>
    </source>
</evidence>
<accession>A0A1B7L437</accession>
<dbReference type="STRING" id="1691903.A9B99_06965"/>
<dbReference type="EMBL" id="LYRP01000012">
    <property type="protein sequence ID" value="OAT77048.1"/>
    <property type="molecule type" value="Genomic_DNA"/>
</dbReference>
<sequence>MNNIRRMLDRGLEIVGGTLLAMMVVVVCWQVISRYVIGAPSIWTEELLRFSLVWLSMLGMAYVCGKQEHISLTLLLNKAPEHLRAWWMLVLQLTFALFSLYILIIGGLKIAGISMLQVSPVLQIPMGQVYYALPVSGLLIIIYSILNIAATVKNLRGVPHTATPSLEENHD</sequence>
<evidence type="ECO:0000256" key="3">
    <source>
        <dbReference type="ARBA" id="ARBA00022475"/>
    </source>
</evidence>
<dbReference type="OrthoDB" id="2085311at2"/>
<feature type="transmembrane region" description="Helical" evidence="9">
    <location>
        <begin position="86"/>
        <end position="108"/>
    </location>
</feature>
<keyword evidence="6 9" id="KW-1133">Transmembrane helix</keyword>
<keyword evidence="2 9" id="KW-0813">Transport</keyword>
<dbReference type="GO" id="GO:0022857">
    <property type="term" value="F:transmembrane transporter activity"/>
    <property type="evidence" value="ECO:0007669"/>
    <property type="project" value="UniProtKB-UniRule"/>
</dbReference>
<feature type="transmembrane region" description="Helical" evidence="9">
    <location>
        <begin position="12"/>
        <end position="32"/>
    </location>
</feature>
<keyword evidence="12" id="KW-1185">Reference proteome</keyword>
<evidence type="ECO:0000313" key="11">
    <source>
        <dbReference type="EMBL" id="OAT77048.1"/>
    </source>
</evidence>
<proteinExistence type="inferred from homology"/>
<reference evidence="12" key="1">
    <citation type="submission" date="2016-05" db="EMBL/GenBank/DDBJ databases">
        <authorList>
            <person name="Behera P."/>
            <person name="Vaishampayan P."/>
            <person name="Singh N."/>
            <person name="Raina V."/>
            <person name="Suar M."/>
            <person name="Pattnaik A."/>
            <person name="Rastogi G."/>
        </authorList>
    </citation>
    <scope>NUCLEOTIDE SEQUENCE [LARGE SCALE GENOMIC DNA]</scope>
    <source>
        <strain evidence="12">MP23</strain>
    </source>
</reference>
<keyword evidence="3" id="KW-1003">Cell membrane</keyword>
<gene>
    <name evidence="11" type="ORF">A9B99_06965</name>
</gene>
<evidence type="ECO:0000313" key="12">
    <source>
        <dbReference type="Proteomes" id="UP000078225"/>
    </source>
</evidence>
<feature type="transmembrane region" description="Helical" evidence="9">
    <location>
        <begin position="47"/>
        <end position="65"/>
    </location>
</feature>
<dbReference type="Pfam" id="PF04290">
    <property type="entry name" value="DctQ"/>
    <property type="match status" value="1"/>
</dbReference>
<dbReference type="AlphaFoldDB" id="A0A1B7L437"/>
<comment type="caution">
    <text evidence="11">The sequence shown here is derived from an EMBL/GenBank/DDBJ whole genome shotgun (WGS) entry which is preliminary data.</text>
</comment>
<evidence type="ECO:0000256" key="4">
    <source>
        <dbReference type="ARBA" id="ARBA00022519"/>
    </source>
</evidence>
<dbReference type="InterPro" id="IPR055348">
    <property type="entry name" value="DctQ"/>
</dbReference>
<evidence type="ECO:0000256" key="2">
    <source>
        <dbReference type="ARBA" id="ARBA00022448"/>
    </source>
</evidence>
<name>A0A1B7L437_9ENTR</name>
<evidence type="ECO:0000256" key="9">
    <source>
        <dbReference type="RuleBase" id="RU369079"/>
    </source>
</evidence>
<keyword evidence="4 9" id="KW-0997">Cell inner membrane</keyword>
<dbReference type="PANTHER" id="PTHR35011:SF2">
    <property type="entry name" value="2,3-DIKETO-L-GULONATE TRAP TRANSPORTER SMALL PERMEASE PROTEIN YIAM"/>
    <property type="match status" value="1"/>
</dbReference>